<dbReference type="RefSeq" id="WP_344908334.1">
    <property type="nucleotide sequence ID" value="NZ_BAAAYO010000006.1"/>
</dbReference>
<accession>A0ABV5W4T7</accession>
<dbReference type="Gene3D" id="1.10.10.10">
    <property type="entry name" value="Winged helix-like DNA-binding domain superfamily/Winged helix DNA-binding domain"/>
    <property type="match status" value="1"/>
</dbReference>
<protein>
    <submittedName>
        <fullName evidence="2">Metalloregulator ArsR/SmtB family transcription factor</fullName>
    </submittedName>
</protein>
<dbReference type="EMBL" id="JBHMAG010000018">
    <property type="protein sequence ID" value="MFB9755407.1"/>
    <property type="molecule type" value="Genomic_DNA"/>
</dbReference>
<dbReference type="InterPro" id="IPR036388">
    <property type="entry name" value="WH-like_DNA-bd_sf"/>
</dbReference>
<proteinExistence type="predicted"/>
<dbReference type="InterPro" id="IPR036390">
    <property type="entry name" value="WH_DNA-bd_sf"/>
</dbReference>
<evidence type="ECO:0000313" key="2">
    <source>
        <dbReference type="EMBL" id="MFB9755407.1"/>
    </source>
</evidence>
<name>A0ABV5W4T7_9BACL</name>
<dbReference type="Pfam" id="PF13412">
    <property type="entry name" value="HTH_24"/>
    <property type="match status" value="1"/>
</dbReference>
<evidence type="ECO:0000313" key="3">
    <source>
        <dbReference type="Proteomes" id="UP001589619"/>
    </source>
</evidence>
<dbReference type="CDD" id="cd00090">
    <property type="entry name" value="HTH_ARSR"/>
    <property type="match status" value="1"/>
</dbReference>
<sequence length="217" mass="24970">MNARTDEARQPSTRRDILILLKINGLLTVQDMADRLGLTGMAVRRHLLALQKERYVRLKFERRKARKPVAVYRLSDAAEELFPNQYDGLTLELLDSIRDTFGETFLDELFAKRTEKLRNEFRSVQTGCRLEERLTALARIQDDLGYMVKLEKAGKGIYILEEANCPVSRVASRYRQVCQCELELFAELLDADVKRMECMADGGAACRYLVCEKRVNA</sequence>
<dbReference type="InterPro" id="IPR011991">
    <property type="entry name" value="ArsR-like_HTH"/>
</dbReference>
<comment type="caution">
    <text evidence="2">The sequence shown here is derived from an EMBL/GenBank/DDBJ whole genome shotgun (WGS) entry which is preliminary data.</text>
</comment>
<keyword evidence="3" id="KW-1185">Reference proteome</keyword>
<gene>
    <name evidence="2" type="ORF">ACFFNY_27845</name>
</gene>
<evidence type="ECO:0000256" key="1">
    <source>
        <dbReference type="ARBA" id="ARBA00023125"/>
    </source>
</evidence>
<dbReference type="SUPFAM" id="SSF46785">
    <property type="entry name" value="Winged helix' DNA-binding domain"/>
    <property type="match status" value="1"/>
</dbReference>
<organism evidence="2 3">
    <name type="scientific">Paenibacillus hodogayensis</name>
    <dbReference type="NCBI Taxonomy" id="279208"/>
    <lineage>
        <taxon>Bacteria</taxon>
        <taxon>Bacillati</taxon>
        <taxon>Bacillota</taxon>
        <taxon>Bacilli</taxon>
        <taxon>Bacillales</taxon>
        <taxon>Paenibacillaceae</taxon>
        <taxon>Paenibacillus</taxon>
    </lineage>
</organism>
<reference evidence="2 3" key="1">
    <citation type="submission" date="2024-09" db="EMBL/GenBank/DDBJ databases">
        <authorList>
            <person name="Sun Q."/>
            <person name="Mori K."/>
        </authorList>
    </citation>
    <scope>NUCLEOTIDE SEQUENCE [LARGE SCALE GENOMIC DNA]</scope>
    <source>
        <strain evidence="2 3">JCM 12520</strain>
    </source>
</reference>
<dbReference type="Proteomes" id="UP001589619">
    <property type="component" value="Unassembled WGS sequence"/>
</dbReference>
<keyword evidence="1" id="KW-0238">DNA-binding</keyword>